<feature type="binding site" evidence="10">
    <location>
        <position position="165"/>
    </location>
    <ligand>
        <name>Na(+)</name>
        <dbReference type="ChEBI" id="CHEBI:29101"/>
    </ligand>
</feature>
<evidence type="ECO:0000313" key="12">
    <source>
        <dbReference type="Proteomes" id="UP000323707"/>
    </source>
</evidence>
<protein>
    <recommendedName>
        <fullName evidence="10">ATP-dependent protease subunit HslV</fullName>
        <ecNumber evidence="10">3.4.25.2</ecNumber>
    </recommendedName>
</protein>
<keyword evidence="6 10" id="KW-0888">Threonine protease</keyword>
<dbReference type="PROSITE" id="PS51476">
    <property type="entry name" value="PROTEASOME_BETA_2"/>
    <property type="match status" value="1"/>
</dbReference>
<keyword evidence="4 10" id="KW-0021">Allosteric enzyme</keyword>
<comment type="similarity">
    <text evidence="2 10">Belongs to the peptidase T1B family. HslV subfamily.</text>
</comment>
<comment type="caution">
    <text evidence="11">The sequence shown here is derived from an EMBL/GenBank/DDBJ whole genome shotgun (WGS) entry which is preliminary data.</text>
</comment>
<dbReference type="PANTHER" id="PTHR32194">
    <property type="entry name" value="METALLOPROTEASE TLDD"/>
    <property type="match status" value="1"/>
</dbReference>
<evidence type="ECO:0000313" key="11">
    <source>
        <dbReference type="EMBL" id="KAA8707772.1"/>
    </source>
</evidence>
<evidence type="ECO:0000256" key="9">
    <source>
        <dbReference type="ARBA" id="ARBA00023053"/>
    </source>
</evidence>
<keyword evidence="3 10" id="KW-0963">Cytoplasm</keyword>
<accession>A0A5M9QJI6</accession>
<evidence type="ECO:0000256" key="5">
    <source>
        <dbReference type="ARBA" id="ARBA00022670"/>
    </source>
</evidence>
<feature type="binding site" evidence="10">
    <location>
        <position position="171"/>
    </location>
    <ligand>
        <name>Na(+)</name>
        <dbReference type="ChEBI" id="CHEBI:29101"/>
    </ligand>
</feature>
<comment type="subunit">
    <text evidence="10">A double ring-shaped homohexamer of HslV is capped on each side by a ring-shaped HslU homohexamer. The assembly of the HslU/HslV complex is dependent on binding of ATP.</text>
</comment>
<evidence type="ECO:0000256" key="1">
    <source>
        <dbReference type="ARBA" id="ARBA00004496"/>
    </source>
</evidence>
<comment type="activity regulation">
    <text evidence="10">Allosterically activated by HslU binding.</text>
</comment>
<dbReference type="Gene3D" id="3.60.20.10">
    <property type="entry name" value="Glutamine Phosphoribosylpyrophosphate, subunit 1, domain 1"/>
    <property type="match status" value="1"/>
</dbReference>
<gene>
    <name evidence="10 11" type="primary">hslV</name>
    <name evidence="11" type="ORF">F4V45_07860</name>
</gene>
<dbReference type="HAMAP" id="MF_00248">
    <property type="entry name" value="HslV"/>
    <property type="match status" value="1"/>
</dbReference>
<name>A0A5M9QJI6_9HELI</name>
<feature type="binding site" evidence="10">
    <location>
        <position position="168"/>
    </location>
    <ligand>
        <name>Na(+)</name>
        <dbReference type="ChEBI" id="CHEBI:29101"/>
    </ligand>
</feature>
<evidence type="ECO:0000256" key="3">
    <source>
        <dbReference type="ARBA" id="ARBA00022490"/>
    </source>
</evidence>
<dbReference type="InterPro" id="IPR023333">
    <property type="entry name" value="Proteasome_suB-type"/>
</dbReference>
<dbReference type="CDD" id="cd01913">
    <property type="entry name" value="protease_HslV"/>
    <property type="match status" value="1"/>
</dbReference>
<dbReference type="AlphaFoldDB" id="A0A5M9QJI6"/>
<dbReference type="Proteomes" id="UP000323707">
    <property type="component" value="Unassembled WGS sequence"/>
</dbReference>
<dbReference type="NCBIfam" id="TIGR03692">
    <property type="entry name" value="ATP_dep_HslV"/>
    <property type="match status" value="1"/>
</dbReference>
<dbReference type="NCBIfam" id="NF003964">
    <property type="entry name" value="PRK05456.1"/>
    <property type="match status" value="1"/>
</dbReference>
<dbReference type="RefSeq" id="WP_150337787.1">
    <property type="nucleotide sequence ID" value="NZ_JAERIX010000027.1"/>
</dbReference>
<comment type="subcellular location">
    <subcellularLocation>
        <location evidence="1 10">Cytoplasm</location>
    </subcellularLocation>
</comment>
<evidence type="ECO:0000256" key="10">
    <source>
        <dbReference type="HAMAP-Rule" id="MF_00248"/>
    </source>
</evidence>
<keyword evidence="5 10" id="KW-0645">Protease</keyword>
<proteinExistence type="inferred from homology"/>
<dbReference type="InterPro" id="IPR022281">
    <property type="entry name" value="ATP-dep_Prtase_HsIV_su"/>
</dbReference>
<evidence type="ECO:0000256" key="7">
    <source>
        <dbReference type="ARBA" id="ARBA00022723"/>
    </source>
</evidence>
<evidence type="ECO:0000256" key="4">
    <source>
        <dbReference type="ARBA" id="ARBA00022533"/>
    </source>
</evidence>
<keyword evidence="8 10" id="KW-0378">Hydrolase</keyword>
<comment type="catalytic activity">
    <reaction evidence="10">
        <text>ATP-dependent cleavage of peptide bonds with broad specificity.</text>
        <dbReference type="EC" id="3.4.25.2"/>
    </reaction>
</comment>
<keyword evidence="9 10" id="KW-0915">Sodium</keyword>
<dbReference type="GO" id="GO:0046872">
    <property type="term" value="F:metal ion binding"/>
    <property type="evidence" value="ECO:0007669"/>
    <property type="project" value="UniProtKB-KW"/>
</dbReference>
<evidence type="ECO:0000256" key="8">
    <source>
        <dbReference type="ARBA" id="ARBA00022801"/>
    </source>
</evidence>
<dbReference type="GO" id="GO:0005839">
    <property type="term" value="C:proteasome core complex"/>
    <property type="evidence" value="ECO:0007669"/>
    <property type="project" value="InterPro"/>
</dbReference>
<dbReference type="EC" id="3.4.25.2" evidence="10"/>
<evidence type="ECO:0000256" key="2">
    <source>
        <dbReference type="ARBA" id="ARBA00006053"/>
    </source>
</evidence>
<dbReference type="InterPro" id="IPR029055">
    <property type="entry name" value="Ntn_hydrolases_N"/>
</dbReference>
<dbReference type="GO" id="GO:0009376">
    <property type="term" value="C:HslUV protease complex"/>
    <property type="evidence" value="ECO:0007669"/>
    <property type="project" value="UniProtKB-UniRule"/>
</dbReference>
<sequence length="183" mass="19846">MFEATTILAYKGVYQGKSVAVIGGDGQVSFGNCVMKGNAKKIRTLYNGQILSGFAGSTADAFSLFESFERILEGRKGDLMRSVLEFAKQWRSDKYLRKLEAMMIVLNTEHIFILSGTGDVLEPEDGKIAAIGSGGSYALSAARALDRHSSIAPRELVEHSLQIAGELCIYTNTNISILELDNG</sequence>
<keyword evidence="7 10" id="KW-0479">Metal-binding</keyword>
<reference evidence="11 12" key="1">
    <citation type="submission" date="2019-09" db="EMBL/GenBank/DDBJ databases">
        <title>Draft genome sequence of various Type strains from the CCUG.</title>
        <authorList>
            <person name="Pineiro-Iglesias B."/>
            <person name="Tunovic T."/>
            <person name="Unosson C."/>
            <person name="Inganas E."/>
            <person name="Ohlen M."/>
            <person name="Cardew S."/>
            <person name="Jensie-Markopoulos S."/>
            <person name="Salva-Serra F."/>
            <person name="Jaen-Luchoro D."/>
            <person name="Karlsson R."/>
            <person name="Svensson-Stadler L."/>
            <person name="Chun J."/>
            <person name="Moore E."/>
        </authorList>
    </citation>
    <scope>NUCLEOTIDE SEQUENCE [LARGE SCALE GENOMIC DNA]</scope>
    <source>
        <strain evidence="11 12">CCUG 32756T</strain>
    </source>
</reference>
<organism evidence="11 12">
    <name type="scientific">Helicobacter canis</name>
    <dbReference type="NCBI Taxonomy" id="29419"/>
    <lineage>
        <taxon>Bacteria</taxon>
        <taxon>Pseudomonadati</taxon>
        <taxon>Campylobacterota</taxon>
        <taxon>Epsilonproteobacteria</taxon>
        <taxon>Campylobacterales</taxon>
        <taxon>Helicobacteraceae</taxon>
        <taxon>Helicobacter</taxon>
    </lineage>
</organism>
<dbReference type="SUPFAM" id="SSF56235">
    <property type="entry name" value="N-terminal nucleophile aminohydrolases (Ntn hydrolases)"/>
    <property type="match status" value="1"/>
</dbReference>
<feature type="active site" evidence="10">
    <location>
        <position position="5"/>
    </location>
</feature>
<dbReference type="GO" id="GO:0004298">
    <property type="term" value="F:threonine-type endopeptidase activity"/>
    <property type="evidence" value="ECO:0007669"/>
    <property type="project" value="UniProtKB-KW"/>
</dbReference>
<evidence type="ECO:0000256" key="6">
    <source>
        <dbReference type="ARBA" id="ARBA00022698"/>
    </source>
</evidence>
<dbReference type="PANTHER" id="PTHR32194:SF0">
    <property type="entry name" value="ATP-DEPENDENT PROTEASE SUBUNIT HSLV"/>
    <property type="match status" value="1"/>
</dbReference>
<dbReference type="InterPro" id="IPR001353">
    <property type="entry name" value="Proteasome_sua/b"/>
</dbReference>
<dbReference type="EMBL" id="VXKE01000021">
    <property type="protein sequence ID" value="KAA8707772.1"/>
    <property type="molecule type" value="Genomic_DNA"/>
</dbReference>
<dbReference type="Pfam" id="PF00227">
    <property type="entry name" value="Proteasome"/>
    <property type="match status" value="1"/>
</dbReference>
<comment type="function">
    <text evidence="10">Protease subunit of a proteasome-like degradation complex believed to be a general protein degrading machinery.</text>
</comment>
<dbReference type="GO" id="GO:0051603">
    <property type="term" value="P:proteolysis involved in protein catabolic process"/>
    <property type="evidence" value="ECO:0007669"/>
    <property type="project" value="InterPro"/>
</dbReference>